<dbReference type="Proteomes" id="UP001243717">
    <property type="component" value="Unassembled WGS sequence"/>
</dbReference>
<dbReference type="EMBL" id="JARXIC010000012">
    <property type="protein sequence ID" value="MDQ8194512.1"/>
    <property type="molecule type" value="Genomic_DNA"/>
</dbReference>
<feature type="signal peptide" evidence="1">
    <location>
        <begin position="1"/>
        <end position="36"/>
    </location>
</feature>
<comment type="caution">
    <text evidence="2">The sequence shown here is derived from an EMBL/GenBank/DDBJ whole genome shotgun (WGS) entry which is preliminary data.</text>
</comment>
<protein>
    <recommendedName>
        <fullName evidence="4">PEP-CTERM sorting domain-containing protein</fullName>
    </recommendedName>
</protein>
<evidence type="ECO:0000313" key="2">
    <source>
        <dbReference type="EMBL" id="MDQ8194512.1"/>
    </source>
</evidence>
<organism evidence="2 3">
    <name type="scientific">Thalassobacterium sedimentorum</name>
    <dbReference type="NCBI Taxonomy" id="3041258"/>
    <lineage>
        <taxon>Bacteria</taxon>
        <taxon>Pseudomonadati</taxon>
        <taxon>Verrucomicrobiota</taxon>
        <taxon>Opitutia</taxon>
        <taxon>Puniceicoccales</taxon>
        <taxon>Coraliomargaritaceae</taxon>
        <taxon>Thalassobacterium</taxon>
    </lineage>
</organism>
<feature type="chain" id="PRO_5047178888" description="PEP-CTERM sorting domain-containing protein" evidence="1">
    <location>
        <begin position="37"/>
        <end position="287"/>
    </location>
</feature>
<gene>
    <name evidence="2" type="ORF">QEH59_08740</name>
</gene>
<name>A0ABU1AII6_9BACT</name>
<evidence type="ECO:0000313" key="3">
    <source>
        <dbReference type="Proteomes" id="UP001243717"/>
    </source>
</evidence>
<evidence type="ECO:0000256" key="1">
    <source>
        <dbReference type="SAM" id="SignalP"/>
    </source>
</evidence>
<proteinExistence type="predicted"/>
<reference evidence="2 3" key="1">
    <citation type="submission" date="2023-04" db="EMBL/GenBank/DDBJ databases">
        <title>A novel bacteria isolated from coastal sediment.</title>
        <authorList>
            <person name="Liu X.-J."/>
            <person name="Du Z.-J."/>
        </authorList>
    </citation>
    <scope>NUCLEOTIDE SEQUENCE [LARGE SCALE GENOMIC DNA]</scope>
    <source>
        <strain evidence="2 3">SDUM461004</strain>
    </source>
</reference>
<evidence type="ECO:0008006" key="4">
    <source>
        <dbReference type="Google" id="ProtNLM"/>
    </source>
</evidence>
<dbReference type="RefSeq" id="WP_308984981.1">
    <property type="nucleotide sequence ID" value="NZ_JARXIC010000012.1"/>
</dbReference>
<keyword evidence="3" id="KW-1185">Reference proteome</keyword>
<keyword evidence="1" id="KW-0732">Signal</keyword>
<accession>A0ABU1AII6</accession>
<sequence>MNIKKSHRLLRLLRLLPLIAAGLVAGIHVGSAQTLAADDWYSFNTGTSIDNGATNTATLNYGGTDTGAQTYFWSHFADPSSPVTLSDGDTLSYSAGITFDYATVTSSRTVVDFRFGIYDSGSQLTTAIVSDRLATSPDQTSYREDWTGIFFASGNSNIYRREAGSSTPFSTSSTTTGTVTNAPADQSFGDNVAVALNLFLERSGDDLLVSGNFGSSTIVASYEDYFASGYPATFDTIGFYMASAGASANLNSMTVSNASVVIPEVSNSAALLGLSTLAFLCVTKRRR</sequence>